<reference evidence="7 8" key="1">
    <citation type="submission" date="2019-07" db="EMBL/GenBank/DDBJ databases">
        <title>Ln-dependent methylotrophs.</title>
        <authorList>
            <person name="Tani A."/>
        </authorList>
    </citation>
    <scope>NUCLEOTIDE SEQUENCE [LARGE SCALE GENOMIC DNA]</scope>
    <source>
        <strain evidence="7 8">SM12</strain>
    </source>
</reference>
<gene>
    <name evidence="7" type="ORF">FNA46_09740</name>
</gene>
<evidence type="ECO:0000256" key="4">
    <source>
        <dbReference type="ARBA" id="ARBA00023136"/>
    </source>
</evidence>
<keyword evidence="2 5" id="KW-0812">Transmembrane</keyword>
<dbReference type="Pfam" id="PF04932">
    <property type="entry name" value="Wzy_C"/>
    <property type="match status" value="1"/>
</dbReference>
<feature type="domain" description="O-antigen ligase-related" evidence="6">
    <location>
        <begin position="183"/>
        <end position="336"/>
    </location>
</feature>
<dbReference type="GO" id="GO:0016020">
    <property type="term" value="C:membrane"/>
    <property type="evidence" value="ECO:0007669"/>
    <property type="project" value="UniProtKB-SubCell"/>
</dbReference>
<feature type="transmembrane region" description="Helical" evidence="5">
    <location>
        <begin position="61"/>
        <end position="79"/>
    </location>
</feature>
<dbReference type="InterPro" id="IPR051533">
    <property type="entry name" value="WaaL-like"/>
</dbReference>
<feature type="transmembrane region" description="Helical" evidence="5">
    <location>
        <begin position="182"/>
        <end position="206"/>
    </location>
</feature>
<dbReference type="PANTHER" id="PTHR37422:SF13">
    <property type="entry name" value="LIPOPOLYSACCHARIDE BIOSYNTHESIS PROTEIN PA4999-RELATED"/>
    <property type="match status" value="1"/>
</dbReference>
<organism evidence="7 8">
    <name type="scientific">Rhizobium straminoryzae</name>
    <dbReference type="NCBI Taxonomy" id="1387186"/>
    <lineage>
        <taxon>Bacteria</taxon>
        <taxon>Pseudomonadati</taxon>
        <taxon>Pseudomonadota</taxon>
        <taxon>Alphaproteobacteria</taxon>
        <taxon>Hyphomicrobiales</taxon>
        <taxon>Rhizobiaceae</taxon>
        <taxon>Rhizobium/Agrobacterium group</taxon>
        <taxon>Rhizobium</taxon>
    </lineage>
</organism>
<comment type="subcellular location">
    <subcellularLocation>
        <location evidence="1">Membrane</location>
        <topology evidence="1">Multi-pass membrane protein</topology>
    </subcellularLocation>
</comment>
<sequence>MMTVKRLLLLRRRIDPLLVGLSAVLFPLYMPAPVAVAVIFGACGLYVAFSSRRRLRRQMTSPAGMVMVYTLFSAALMLVRGEFNLDNRQLGFMGLLLGVSFISPGLCLVRRPLRHFVIGARLGSVATFLLALTVAMILAHAPDRYGGGGNAAIMAFLVLIGALVASIDLEKPPRFLPNGMQYLALSSFPVFLTETRAVLVLVPAIFLVEFFCRTEQWRPHLRKTRFVMLLAGLVALLLLPQVREMLIERFFSVYDYYIDGGEHADMVSGDIRLTMWQAALVVIGDHLLSGVGLMRMFGLMTEAAGDHASLIEGYKHVHNFVLQELLANGVIGLLLLASIPVVFLATVWRKTPDAVLRRSAVYVLGSLGAFGLLHDPFYHELCLSTIMLFVGVCLAQFHRWDMLTPAAAKRL</sequence>
<protein>
    <submittedName>
        <fullName evidence="7">O-antigen ligase family protein</fullName>
    </submittedName>
</protein>
<proteinExistence type="predicted"/>
<dbReference type="AlphaFoldDB" id="A0A549TBZ8"/>
<keyword evidence="7" id="KW-0436">Ligase</keyword>
<keyword evidence="4 5" id="KW-0472">Membrane</keyword>
<feature type="transmembrane region" description="Helical" evidence="5">
    <location>
        <begin position="28"/>
        <end position="49"/>
    </location>
</feature>
<evidence type="ECO:0000256" key="1">
    <source>
        <dbReference type="ARBA" id="ARBA00004141"/>
    </source>
</evidence>
<dbReference type="GO" id="GO:0016874">
    <property type="term" value="F:ligase activity"/>
    <property type="evidence" value="ECO:0007669"/>
    <property type="project" value="UniProtKB-KW"/>
</dbReference>
<feature type="transmembrane region" description="Helical" evidence="5">
    <location>
        <begin position="116"/>
        <end position="139"/>
    </location>
</feature>
<dbReference type="EMBL" id="VJMG01000021">
    <property type="protein sequence ID" value="TRL39413.1"/>
    <property type="molecule type" value="Genomic_DNA"/>
</dbReference>
<dbReference type="PANTHER" id="PTHR37422">
    <property type="entry name" value="TEICHURONIC ACID BIOSYNTHESIS PROTEIN TUAE"/>
    <property type="match status" value="1"/>
</dbReference>
<evidence type="ECO:0000256" key="2">
    <source>
        <dbReference type="ARBA" id="ARBA00022692"/>
    </source>
</evidence>
<feature type="transmembrane region" description="Helical" evidence="5">
    <location>
        <begin position="378"/>
        <end position="397"/>
    </location>
</feature>
<evidence type="ECO:0000256" key="3">
    <source>
        <dbReference type="ARBA" id="ARBA00022989"/>
    </source>
</evidence>
<evidence type="ECO:0000313" key="8">
    <source>
        <dbReference type="Proteomes" id="UP000316801"/>
    </source>
</evidence>
<evidence type="ECO:0000313" key="7">
    <source>
        <dbReference type="EMBL" id="TRL39413.1"/>
    </source>
</evidence>
<feature type="transmembrane region" description="Helical" evidence="5">
    <location>
        <begin position="91"/>
        <end position="109"/>
    </location>
</feature>
<feature type="transmembrane region" description="Helical" evidence="5">
    <location>
        <begin position="355"/>
        <end position="372"/>
    </location>
</feature>
<feature type="transmembrane region" description="Helical" evidence="5">
    <location>
        <begin position="325"/>
        <end position="348"/>
    </location>
</feature>
<feature type="transmembrane region" description="Helical" evidence="5">
    <location>
        <begin position="226"/>
        <end position="242"/>
    </location>
</feature>
<keyword evidence="3 5" id="KW-1133">Transmembrane helix</keyword>
<evidence type="ECO:0000256" key="5">
    <source>
        <dbReference type="SAM" id="Phobius"/>
    </source>
</evidence>
<feature type="transmembrane region" description="Helical" evidence="5">
    <location>
        <begin position="278"/>
        <end position="297"/>
    </location>
</feature>
<dbReference type="InterPro" id="IPR007016">
    <property type="entry name" value="O-antigen_ligase-rel_domated"/>
</dbReference>
<accession>A0A549TBZ8</accession>
<evidence type="ECO:0000259" key="6">
    <source>
        <dbReference type="Pfam" id="PF04932"/>
    </source>
</evidence>
<comment type="caution">
    <text evidence="7">The sequence shown here is derived from an EMBL/GenBank/DDBJ whole genome shotgun (WGS) entry which is preliminary data.</text>
</comment>
<dbReference type="RefSeq" id="WP_143124992.1">
    <property type="nucleotide sequence ID" value="NZ_VJMG01000021.1"/>
</dbReference>
<feature type="transmembrane region" description="Helical" evidence="5">
    <location>
        <begin position="151"/>
        <end position="170"/>
    </location>
</feature>
<dbReference type="Proteomes" id="UP000316801">
    <property type="component" value="Unassembled WGS sequence"/>
</dbReference>
<keyword evidence="8" id="KW-1185">Reference proteome</keyword>
<name>A0A549TBZ8_9HYPH</name>